<dbReference type="InterPro" id="IPR000101">
    <property type="entry name" value="GGT_peptidase"/>
</dbReference>
<gene>
    <name evidence="5" type="ORF">RHSIM_Rhsim10G0154000</name>
</gene>
<dbReference type="PRINTS" id="PR01210">
    <property type="entry name" value="GGTRANSPTASE"/>
</dbReference>
<dbReference type="GO" id="GO:0036374">
    <property type="term" value="F:glutathione hydrolase activity"/>
    <property type="evidence" value="ECO:0007669"/>
    <property type="project" value="UniProtKB-UniRule"/>
</dbReference>
<dbReference type="Gene3D" id="3.60.20.40">
    <property type="match status" value="2"/>
</dbReference>
<comment type="catalytic activity">
    <reaction evidence="3">
        <text>glutathione + H2O = L-cysteinylglycine + L-glutamate</text>
        <dbReference type="Rhea" id="RHEA:28807"/>
        <dbReference type="ChEBI" id="CHEBI:15377"/>
        <dbReference type="ChEBI" id="CHEBI:29985"/>
        <dbReference type="ChEBI" id="CHEBI:57925"/>
        <dbReference type="ChEBI" id="CHEBI:61694"/>
        <dbReference type="EC" id="3.4.19.13"/>
    </reaction>
</comment>
<dbReference type="OrthoDB" id="2015213at2759"/>
<dbReference type="PANTHER" id="PTHR11686:SF34">
    <property type="entry name" value="GLUTATHIONE HYDROLASE 1-RELATED"/>
    <property type="match status" value="1"/>
</dbReference>
<evidence type="ECO:0000256" key="1">
    <source>
        <dbReference type="PIRSR" id="PIRSR600101-1"/>
    </source>
</evidence>
<feature type="binding site" evidence="2">
    <location>
        <position position="521"/>
    </location>
    <ligand>
        <name>L-glutamate</name>
        <dbReference type="ChEBI" id="CHEBI:29985"/>
    </ligand>
</feature>
<dbReference type="GO" id="GO:0005886">
    <property type="term" value="C:plasma membrane"/>
    <property type="evidence" value="ECO:0007669"/>
    <property type="project" value="TreeGrafter"/>
</dbReference>
<evidence type="ECO:0000256" key="4">
    <source>
        <dbReference type="SAM" id="SignalP"/>
    </source>
</evidence>
<feature type="binding site" evidence="2">
    <location>
        <position position="109"/>
    </location>
    <ligand>
        <name>L-glutamate</name>
        <dbReference type="ChEBI" id="CHEBI:29985"/>
    </ligand>
</feature>
<dbReference type="InterPro" id="IPR029055">
    <property type="entry name" value="Ntn_hydrolases_N"/>
</dbReference>
<dbReference type="EMBL" id="WJXA01000010">
    <property type="protein sequence ID" value="KAF7129975.1"/>
    <property type="molecule type" value="Genomic_DNA"/>
</dbReference>
<feature type="binding site" evidence="2">
    <location>
        <position position="421"/>
    </location>
    <ligand>
        <name>L-glutamate</name>
        <dbReference type="ChEBI" id="CHEBI:29985"/>
    </ligand>
</feature>
<keyword evidence="3" id="KW-0378">Hydrolase</keyword>
<dbReference type="Pfam" id="PF01019">
    <property type="entry name" value="G_glu_transpept"/>
    <property type="match status" value="2"/>
</dbReference>
<dbReference type="PANTHER" id="PTHR11686">
    <property type="entry name" value="GAMMA GLUTAMYL TRANSPEPTIDASE"/>
    <property type="match status" value="1"/>
</dbReference>
<dbReference type="FunFam" id="1.10.246.130:FF:000001">
    <property type="entry name" value="Gamma-glutamyltransferase 5 isoform 1"/>
    <property type="match status" value="1"/>
</dbReference>
<name>A0A834LCG5_RHOSS</name>
<reference evidence="5" key="1">
    <citation type="submission" date="2019-11" db="EMBL/GenBank/DDBJ databases">
        <authorList>
            <person name="Liu Y."/>
            <person name="Hou J."/>
            <person name="Li T.-Q."/>
            <person name="Guan C.-H."/>
            <person name="Wu X."/>
            <person name="Wu H.-Z."/>
            <person name="Ling F."/>
            <person name="Zhang R."/>
            <person name="Shi X.-G."/>
            <person name="Ren J.-P."/>
            <person name="Chen E.-F."/>
            <person name="Sun J.-M."/>
        </authorList>
    </citation>
    <scope>NUCLEOTIDE SEQUENCE</scope>
    <source>
        <strain evidence="5">Adult_tree_wgs_1</strain>
        <tissue evidence="5">Leaves</tissue>
    </source>
</reference>
<comment type="catalytic activity">
    <reaction evidence="3">
        <text>an S-substituted glutathione + H2O = an S-substituted L-cysteinylglycine + L-glutamate</text>
        <dbReference type="Rhea" id="RHEA:59468"/>
        <dbReference type="ChEBI" id="CHEBI:15377"/>
        <dbReference type="ChEBI" id="CHEBI:29985"/>
        <dbReference type="ChEBI" id="CHEBI:90779"/>
        <dbReference type="ChEBI" id="CHEBI:143103"/>
        <dbReference type="EC" id="3.4.19.13"/>
    </reaction>
</comment>
<protein>
    <recommendedName>
        <fullName evidence="3">Glutathione hydrolase</fullName>
        <ecNumber evidence="3">2.3.2.2</ecNumber>
        <ecNumber evidence="3">3.4.19.13</ecNumber>
    </recommendedName>
    <alternativeName>
        <fullName evidence="3">Gamma-glutamyltransferase</fullName>
    </alternativeName>
    <alternativeName>
        <fullName evidence="3">Gamma-glutamyltranspeptidase</fullName>
    </alternativeName>
</protein>
<evidence type="ECO:0000313" key="5">
    <source>
        <dbReference type="EMBL" id="KAF7129975.1"/>
    </source>
</evidence>
<comment type="function">
    <text evidence="3">Cleaves the gamma-glutamyl peptide bond of glutathione and glutathione conjugates.</text>
</comment>
<feature type="binding site" evidence="2">
    <location>
        <begin position="397"/>
        <end position="399"/>
    </location>
    <ligand>
        <name>L-glutamate</name>
        <dbReference type="ChEBI" id="CHEBI:29985"/>
    </ligand>
</feature>
<dbReference type="SUPFAM" id="SSF56235">
    <property type="entry name" value="N-terminal nucleophile aminohydrolases (Ntn hydrolases)"/>
    <property type="match status" value="2"/>
</dbReference>
<evidence type="ECO:0000256" key="2">
    <source>
        <dbReference type="PIRSR" id="PIRSR600101-2"/>
    </source>
</evidence>
<feature type="active site" description="Nucleophile" evidence="1">
    <location>
        <position position="379"/>
    </location>
</feature>
<dbReference type="GO" id="GO:0103068">
    <property type="term" value="F:leukotriene C4 gamma-glutamyl transferase activity"/>
    <property type="evidence" value="ECO:0007669"/>
    <property type="project" value="UniProtKB-EC"/>
</dbReference>
<dbReference type="UniPathway" id="UPA00204"/>
<dbReference type="NCBIfam" id="TIGR00066">
    <property type="entry name" value="g_glut_trans"/>
    <property type="match status" value="1"/>
</dbReference>
<feature type="signal peptide" evidence="4">
    <location>
        <begin position="1"/>
        <end position="28"/>
    </location>
</feature>
<keyword evidence="6" id="KW-1185">Reference proteome</keyword>
<feature type="chain" id="PRO_5032934424" description="Glutathione hydrolase" evidence="4">
    <location>
        <begin position="29"/>
        <end position="630"/>
    </location>
</feature>
<proteinExistence type="predicted"/>
<dbReference type="EC" id="2.3.2.2" evidence="3"/>
<comment type="pathway">
    <text evidence="3">Sulfur metabolism; glutathione metabolism.</text>
</comment>
<dbReference type="Gene3D" id="1.10.246.130">
    <property type="match status" value="1"/>
</dbReference>
<accession>A0A834LCG5</accession>
<keyword evidence="4" id="KW-0732">Signal</keyword>
<evidence type="ECO:0000256" key="3">
    <source>
        <dbReference type="RuleBase" id="RU368068"/>
    </source>
</evidence>
<comment type="caution">
    <text evidence="5">The sequence shown here is derived from an EMBL/GenBank/DDBJ whole genome shotgun (WGS) entry which is preliminary data.</text>
</comment>
<evidence type="ECO:0000313" key="6">
    <source>
        <dbReference type="Proteomes" id="UP000626092"/>
    </source>
</evidence>
<organism evidence="5 6">
    <name type="scientific">Rhododendron simsii</name>
    <name type="common">Sims's rhododendron</name>
    <dbReference type="NCBI Taxonomy" id="118357"/>
    <lineage>
        <taxon>Eukaryota</taxon>
        <taxon>Viridiplantae</taxon>
        <taxon>Streptophyta</taxon>
        <taxon>Embryophyta</taxon>
        <taxon>Tracheophyta</taxon>
        <taxon>Spermatophyta</taxon>
        <taxon>Magnoliopsida</taxon>
        <taxon>eudicotyledons</taxon>
        <taxon>Gunneridae</taxon>
        <taxon>Pentapetalae</taxon>
        <taxon>asterids</taxon>
        <taxon>Ericales</taxon>
        <taxon>Ericaceae</taxon>
        <taxon>Ericoideae</taxon>
        <taxon>Rhodoreae</taxon>
        <taxon>Rhododendron</taxon>
    </lineage>
</organism>
<sequence length="630" mass="68079">MPSLLSTWPTMTLLVFSLLSFMSSASNASAFNSSRREVVTARRGVVAADDGRCSRIGRDVLQEGGHAVDASVAVALCLGVVSPASSGIGGGAFMLIRLADGTTQALDMRETAPIKASENMYTGNATLKYSGALSVAVPGELAGLHQAWKLYGRLPWKRLVKPAEILARNGFKISPYLHMQMVKTESGIMSDVGLRNLFTSRGALLEPGHLCRNQKLAKTLQEISEHGVEAFYNGSVGLNLVKDVKKAGGILTMEDLQRYQVKHREPVSADILGLKVLGMPPPSSGGAAMILILNILAQYGFPLGVSGSLGIHREIEALKHALAVRMSLGDPNFVNVNKVLVDMLSPKFAADLKKTILDNMTLSPNHYGGRWNLIQDHGTSHISIVDSQRNAVSMTTTVNSYFGAQLLSPSTGIVLNNEMDDFSIPGNSSAGNKPPAPANFIRPFKRPLSSMTPAIVLKGEHLKAVVGASWRKHDYPCDQSESDTFPERVHVMSMSDNCWPRLRKAGRRGEHLKAVVGASGGSMIIAGTMEVFLNHFVRKMDPFSSIMAPRYYHQLIPNILYYENWTTVTGDYFEVPAEIRAALEKKGDTLQGLAGGTICQLVVQELEASSKFGELVGVSDPRKGGYPAGF</sequence>
<dbReference type="GO" id="GO:0006751">
    <property type="term" value="P:glutathione catabolic process"/>
    <property type="evidence" value="ECO:0007669"/>
    <property type="project" value="UniProtKB-UniRule"/>
</dbReference>
<feature type="binding site" evidence="2">
    <location>
        <begin position="449"/>
        <end position="450"/>
    </location>
    <ligand>
        <name>L-glutamate</name>
        <dbReference type="ChEBI" id="CHEBI:29985"/>
    </ligand>
</feature>
<keyword evidence="3" id="KW-0808">Transferase</keyword>
<dbReference type="InterPro" id="IPR043137">
    <property type="entry name" value="GGT_ssub_C"/>
</dbReference>
<keyword evidence="3" id="KW-0012">Acyltransferase</keyword>
<dbReference type="InterPro" id="IPR043138">
    <property type="entry name" value="GGT_lsub"/>
</dbReference>
<dbReference type="EC" id="3.4.19.13" evidence="3"/>
<comment type="catalytic activity">
    <reaction evidence="3">
        <text>an N-terminal (5-L-glutamyl)-[peptide] + an alpha-amino acid = 5-L-glutamyl amino acid + an N-terminal L-alpha-aminoacyl-[peptide]</text>
        <dbReference type="Rhea" id="RHEA:23904"/>
        <dbReference type="Rhea" id="RHEA-COMP:9780"/>
        <dbReference type="Rhea" id="RHEA-COMP:9795"/>
        <dbReference type="ChEBI" id="CHEBI:77644"/>
        <dbReference type="ChEBI" id="CHEBI:78597"/>
        <dbReference type="ChEBI" id="CHEBI:78599"/>
        <dbReference type="ChEBI" id="CHEBI:78608"/>
        <dbReference type="EC" id="2.3.2.2"/>
    </reaction>
</comment>
<dbReference type="AlphaFoldDB" id="A0A834LCG5"/>
<dbReference type="Proteomes" id="UP000626092">
    <property type="component" value="Unassembled WGS sequence"/>
</dbReference>